<feature type="transmembrane region" description="Helical" evidence="1">
    <location>
        <begin position="60"/>
        <end position="78"/>
    </location>
</feature>
<evidence type="ECO:0000256" key="1">
    <source>
        <dbReference type="SAM" id="Phobius"/>
    </source>
</evidence>
<evidence type="ECO:0000256" key="2">
    <source>
        <dbReference type="SAM" id="SignalP"/>
    </source>
</evidence>
<keyword evidence="2" id="KW-0732">Signal</keyword>
<dbReference type="RefSeq" id="WP_084276144.1">
    <property type="nucleotide sequence ID" value="NZ_AP026671.1"/>
</dbReference>
<organism evidence="4 5">
    <name type="scientific">Nitratiruptor tergarcus DSM 16512</name>
    <dbReference type="NCBI Taxonomy" id="1069081"/>
    <lineage>
        <taxon>Bacteria</taxon>
        <taxon>Pseudomonadati</taxon>
        <taxon>Campylobacterota</taxon>
        <taxon>Epsilonproteobacteria</taxon>
        <taxon>Nautiliales</taxon>
        <taxon>Nitratiruptoraceae</taxon>
        <taxon>Nitratiruptor</taxon>
    </lineage>
</organism>
<feature type="domain" description="VanZ-like" evidence="3">
    <location>
        <begin position="8"/>
        <end position="128"/>
    </location>
</feature>
<keyword evidence="1" id="KW-1133">Transmembrane helix</keyword>
<feature type="signal peptide" evidence="2">
    <location>
        <begin position="1"/>
        <end position="24"/>
    </location>
</feature>
<dbReference type="STRING" id="1069081.SAMN05660197_1680"/>
<proteinExistence type="predicted"/>
<evidence type="ECO:0000313" key="5">
    <source>
        <dbReference type="Proteomes" id="UP000192602"/>
    </source>
</evidence>
<sequence>MKIFKILFFCCLLLFLLLSITPHAQSSYAIHTQHLQKEVLFVEHFAYMGENILGAYSDKYRHILAFLLLGILFDLSYFFTVYKKIAFLISYGIFIEFVQVFVPYREGDLFDIIINTSAILFYFFITRVLLKNYFHKWYMEYQRSISG</sequence>
<keyword evidence="1" id="KW-0812">Transmembrane</keyword>
<protein>
    <submittedName>
        <fullName evidence="4">Predicted integral membrane protein</fullName>
    </submittedName>
</protein>
<feature type="transmembrane region" description="Helical" evidence="1">
    <location>
        <begin position="85"/>
        <end position="104"/>
    </location>
</feature>
<evidence type="ECO:0000313" key="4">
    <source>
        <dbReference type="EMBL" id="SMC09858.1"/>
    </source>
</evidence>
<dbReference type="NCBIfam" id="NF037970">
    <property type="entry name" value="vanZ_1"/>
    <property type="match status" value="1"/>
</dbReference>
<gene>
    <name evidence="4" type="ORF">SAMN05660197_1680</name>
</gene>
<feature type="chain" id="PRO_5012619256" evidence="2">
    <location>
        <begin position="25"/>
        <end position="147"/>
    </location>
</feature>
<dbReference type="Proteomes" id="UP000192602">
    <property type="component" value="Unassembled WGS sequence"/>
</dbReference>
<evidence type="ECO:0000259" key="3">
    <source>
        <dbReference type="Pfam" id="PF04892"/>
    </source>
</evidence>
<dbReference type="OrthoDB" id="5422112at2"/>
<accession>A0A1W1WU59</accession>
<keyword evidence="1" id="KW-0472">Membrane</keyword>
<dbReference type="AlphaFoldDB" id="A0A1W1WU59"/>
<dbReference type="EMBL" id="FWWZ01000001">
    <property type="protein sequence ID" value="SMC09858.1"/>
    <property type="molecule type" value="Genomic_DNA"/>
</dbReference>
<name>A0A1W1WU59_9BACT</name>
<dbReference type="InterPro" id="IPR006976">
    <property type="entry name" value="VanZ-like"/>
</dbReference>
<feature type="transmembrane region" description="Helical" evidence="1">
    <location>
        <begin position="110"/>
        <end position="130"/>
    </location>
</feature>
<dbReference type="Pfam" id="PF04892">
    <property type="entry name" value="VanZ"/>
    <property type="match status" value="1"/>
</dbReference>
<reference evidence="5" key="1">
    <citation type="submission" date="2017-04" db="EMBL/GenBank/DDBJ databases">
        <authorList>
            <person name="Varghese N."/>
            <person name="Submissions S."/>
        </authorList>
    </citation>
    <scope>NUCLEOTIDE SEQUENCE [LARGE SCALE GENOMIC DNA]</scope>
    <source>
        <strain evidence="5">DSM 16512</strain>
    </source>
</reference>
<keyword evidence="5" id="KW-1185">Reference proteome</keyword>